<proteinExistence type="predicted"/>
<reference evidence="1 2" key="1">
    <citation type="submission" date="2019-02" db="EMBL/GenBank/DDBJ databases">
        <authorList>
            <person name="Li S.-H."/>
        </authorList>
    </citation>
    <scope>NUCLEOTIDE SEQUENCE [LARGE SCALE GENOMIC DNA]</scope>
    <source>
        <strain evidence="1 2">IMCC14385</strain>
    </source>
</reference>
<gene>
    <name evidence="1" type="ORF">EY643_14160</name>
</gene>
<name>A0A5P9NN55_9GAMM</name>
<accession>A0A5P9NN55</accession>
<dbReference type="InterPro" id="IPR034756">
    <property type="entry name" value="T2SSM_b"/>
</dbReference>
<dbReference type="KEGG" id="halc:EY643_14160"/>
<protein>
    <recommendedName>
        <fullName evidence="3">General secretion pathway protein GspM</fullName>
    </recommendedName>
</protein>
<keyword evidence="2" id="KW-1185">Reference proteome</keyword>
<dbReference type="Proteomes" id="UP000326287">
    <property type="component" value="Chromosome"/>
</dbReference>
<organism evidence="1 2">
    <name type="scientific">Halioglobus maricola</name>
    <dbReference type="NCBI Taxonomy" id="2601894"/>
    <lineage>
        <taxon>Bacteria</taxon>
        <taxon>Pseudomonadati</taxon>
        <taxon>Pseudomonadota</taxon>
        <taxon>Gammaproteobacteria</taxon>
        <taxon>Cellvibrionales</taxon>
        <taxon>Halieaceae</taxon>
        <taxon>Halioglobus</taxon>
    </lineage>
</organism>
<dbReference type="NCBIfam" id="NF040576">
    <property type="entry name" value="T2SS_GspM_XpsM"/>
    <property type="match status" value="1"/>
</dbReference>
<dbReference type="Pfam" id="PF10741">
    <property type="entry name" value="T2SSM_b"/>
    <property type="match status" value="1"/>
</dbReference>
<dbReference type="EMBL" id="CP036422">
    <property type="protein sequence ID" value="QFU76704.1"/>
    <property type="molecule type" value="Genomic_DNA"/>
</dbReference>
<dbReference type="AlphaFoldDB" id="A0A5P9NN55"/>
<evidence type="ECO:0008006" key="3">
    <source>
        <dbReference type="Google" id="ProtNLM"/>
    </source>
</evidence>
<evidence type="ECO:0000313" key="1">
    <source>
        <dbReference type="EMBL" id="QFU76704.1"/>
    </source>
</evidence>
<sequence length="190" mass="20871">MMIAWAKMHRRSATICGLTLLVPLLVYLSLVVDAWGLRASYQEDIERLQPRIARMQGIQAFEKELGASAGTVRRQVADLVYPPSIDAASAGTSLQKEVRQLMGSAGLAVSNSQLLPVREEEKFDRVSLKLTVAGELPALDRALASLNDFSPRVTVATFDVWPTRQRRSKGAEPTQQVTATIELVALRSLL</sequence>
<evidence type="ECO:0000313" key="2">
    <source>
        <dbReference type="Proteomes" id="UP000326287"/>
    </source>
</evidence>